<dbReference type="PANTHER" id="PTHR15422:SF45">
    <property type="entry name" value="CYTOCHROME B561 DOMAIN-CONTAINING PROTEIN"/>
    <property type="match status" value="1"/>
</dbReference>
<feature type="transmembrane region" description="Helical" evidence="11">
    <location>
        <begin position="187"/>
        <end position="207"/>
    </location>
</feature>
<feature type="transmembrane region" description="Helical" evidence="11">
    <location>
        <begin position="147"/>
        <end position="167"/>
    </location>
</feature>
<accession>A0A6A7BIA9</accession>
<organism evidence="13 14">
    <name type="scientific">Plenodomus tracheiphilus IPT5</name>
    <dbReference type="NCBI Taxonomy" id="1408161"/>
    <lineage>
        <taxon>Eukaryota</taxon>
        <taxon>Fungi</taxon>
        <taxon>Dikarya</taxon>
        <taxon>Ascomycota</taxon>
        <taxon>Pezizomycotina</taxon>
        <taxon>Dothideomycetes</taxon>
        <taxon>Pleosporomycetidae</taxon>
        <taxon>Pleosporales</taxon>
        <taxon>Pleosporineae</taxon>
        <taxon>Leptosphaeriaceae</taxon>
        <taxon>Plenodomus</taxon>
    </lineage>
</organism>
<protein>
    <recommendedName>
        <fullName evidence="12">Cytochrome b561 domain-containing protein</fullName>
    </recommendedName>
</protein>
<dbReference type="Gene3D" id="1.20.120.1770">
    <property type="match status" value="1"/>
</dbReference>
<dbReference type="InterPro" id="IPR045150">
    <property type="entry name" value="CYB561D1/2"/>
</dbReference>
<feature type="transmembrane region" description="Helical" evidence="11">
    <location>
        <begin position="41"/>
        <end position="64"/>
    </location>
</feature>
<evidence type="ECO:0000256" key="6">
    <source>
        <dbReference type="ARBA" id="ARBA00022723"/>
    </source>
</evidence>
<keyword evidence="7" id="KW-0249">Electron transport</keyword>
<sequence length="251" mass="26728">MASATGIPNAATIRGASEEEPLLGSRGDASQVEGQPLYENLWIGTAPIAQAGIWILAAIVWGAILSHKLIFFSAHPLLNSAGFLLAIQAALVVQPTHTPEQKRAGTLAHFAFHVVGASALTAGLIIIEINKAGPGHEHFESPHARLGLAFYVLVYIQALVGFTQYYVPSLYGGVDKAKSIYKYHRIAGYAIAVLGLATICAASWTTYSLNVAHIQHWAVIVASVLVLVGVVPRIRLSKLGLKRDEGGVRLP</sequence>
<feature type="transmembrane region" description="Helical" evidence="11">
    <location>
        <begin position="105"/>
        <end position="127"/>
    </location>
</feature>
<dbReference type="GO" id="GO:0046872">
    <property type="term" value="F:metal ion binding"/>
    <property type="evidence" value="ECO:0007669"/>
    <property type="project" value="UniProtKB-KW"/>
</dbReference>
<comment type="subcellular location">
    <subcellularLocation>
        <location evidence="2">Membrane</location>
        <topology evidence="2">Multi-pass membrane protein</topology>
    </subcellularLocation>
</comment>
<dbReference type="AlphaFoldDB" id="A0A6A7BIA9"/>
<evidence type="ECO:0000256" key="1">
    <source>
        <dbReference type="ARBA" id="ARBA00001970"/>
    </source>
</evidence>
<evidence type="ECO:0000256" key="7">
    <source>
        <dbReference type="ARBA" id="ARBA00022982"/>
    </source>
</evidence>
<evidence type="ECO:0000313" key="13">
    <source>
        <dbReference type="EMBL" id="KAF2853848.1"/>
    </source>
</evidence>
<evidence type="ECO:0000256" key="2">
    <source>
        <dbReference type="ARBA" id="ARBA00004141"/>
    </source>
</evidence>
<feature type="transmembrane region" description="Helical" evidence="11">
    <location>
        <begin position="213"/>
        <end position="234"/>
    </location>
</feature>
<evidence type="ECO:0000256" key="11">
    <source>
        <dbReference type="SAM" id="Phobius"/>
    </source>
</evidence>
<keyword evidence="6" id="KW-0479">Metal-binding</keyword>
<evidence type="ECO:0000256" key="3">
    <source>
        <dbReference type="ARBA" id="ARBA00022448"/>
    </source>
</evidence>
<dbReference type="GO" id="GO:0016020">
    <property type="term" value="C:membrane"/>
    <property type="evidence" value="ECO:0007669"/>
    <property type="project" value="UniProtKB-SubCell"/>
</dbReference>
<keyword evidence="5 11" id="KW-0812">Transmembrane</keyword>
<dbReference type="SMART" id="SM00665">
    <property type="entry name" value="B561"/>
    <property type="match status" value="1"/>
</dbReference>
<dbReference type="PANTHER" id="PTHR15422">
    <property type="entry name" value="OS05G0565100 PROTEIN"/>
    <property type="match status" value="1"/>
</dbReference>
<proteinExistence type="predicted"/>
<dbReference type="OrthoDB" id="432881at2759"/>
<dbReference type="PROSITE" id="PS50939">
    <property type="entry name" value="CYTOCHROME_B561"/>
    <property type="match status" value="1"/>
</dbReference>
<keyword evidence="14" id="KW-1185">Reference proteome</keyword>
<dbReference type="InterPro" id="IPR006593">
    <property type="entry name" value="Cyt_b561/ferric_Rdtase_TM"/>
</dbReference>
<evidence type="ECO:0000256" key="4">
    <source>
        <dbReference type="ARBA" id="ARBA00022617"/>
    </source>
</evidence>
<keyword evidence="8 11" id="KW-1133">Transmembrane helix</keyword>
<feature type="domain" description="Cytochrome b561" evidence="12">
    <location>
        <begin position="39"/>
        <end position="240"/>
    </location>
</feature>
<dbReference type="EMBL" id="MU006294">
    <property type="protein sequence ID" value="KAF2853848.1"/>
    <property type="molecule type" value="Genomic_DNA"/>
</dbReference>
<keyword evidence="3" id="KW-0813">Transport</keyword>
<evidence type="ECO:0000259" key="12">
    <source>
        <dbReference type="PROSITE" id="PS50939"/>
    </source>
</evidence>
<dbReference type="Proteomes" id="UP000799423">
    <property type="component" value="Unassembled WGS sequence"/>
</dbReference>
<keyword evidence="4" id="KW-0349">Heme</keyword>
<evidence type="ECO:0000256" key="10">
    <source>
        <dbReference type="ARBA" id="ARBA00023136"/>
    </source>
</evidence>
<evidence type="ECO:0000256" key="9">
    <source>
        <dbReference type="ARBA" id="ARBA00023004"/>
    </source>
</evidence>
<keyword evidence="9" id="KW-0408">Iron</keyword>
<dbReference type="CDD" id="cd08761">
    <property type="entry name" value="Cyt_b561_CYB561D2_like"/>
    <property type="match status" value="1"/>
</dbReference>
<dbReference type="Pfam" id="PF03188">
    <property type="entry name" value="Cytochrom_B561"/>
    <property type="match status" value="1"/>
</dbReference>
<dbReference type="GO" id="GO:0140575">
    <property type="term" value="F:transmembrane monodehydroascorbate reductase activity"/>
    <property type="evidence" value="ECO:0007669"/>
    <property type="project" value="InterPro"/>
</dbReference>
<gene>
    <name evidence="13" type="ORF">T440DRAFT_515335</name>
</gene>
<evidence type="ECO:0000256" key="5">
    <source>
        <dbReference type="ARBA" id="ARBA00022692"/>
    </source>
</evidence>
<evidence type="ECO:0000256" key="8">
    <source>
        <dbReference type="ARBA" id="ARBA00022989"/>
    </source>
</evidence>
<reference evidence="13" key="1">
    <citation type="submission" date="2020-01" db="EMBL/GenBank/DDBJ databases">
        <authorList>
            <consortium name="DOE Joint Genome Institute"/>
            <person name="Haridas S."/>
            <person name="Albert R."/>
            <person name="Binder M."/>
            <person name="Bloem J."/>
            <person name="Labutti K."/>
            <person name="Salamov A."/>
            <person name="Andreopoulos B."/>
            <person name="Baker S.E."/>
            <person name="Barry K."/>
            <person name="Bills G."/>
            <person name="Bluhm B.H."/>
            <person name="Cannon C."/>
            <person name="Castanera R."/>
            <person name="Culley D.E."/>
            <person name="Daum C."/>
            <person name="Ezra D."/>
            <person name="Gonzalez J.B."/>
            <person name="Henrissat B."/>
            <person name="Kuo A."/>
            <person name="Liang C."/>
            <person name="Lipzen A."/>
            <person name="Lutzoni F."/>
            <person name="Magnuson J."/>
            <person name="Mondo S."/>
            <person name="Nolan M."/>
            <person name="Ohm R."/>
            <person name="Pangilinan J."/>
            <person name="Park H.-J."/>
            <person name="Ramirez L."/>
            <person name="Alfaro M."/>
            <person name="Sun H."/>
            <person name="Tritt A."/>
            <person name="Yoshinaga Y."/>
            <person name="Zwiers L.-H."/>
            <person name="Turgeon B.G."/>
            <person name="Goodwin S.B."/>
            <person name="Spatafora J.W."/>
            <person name="Crous P.W."/>
            <person name="Grigoriev I.V."/>
        </authorList>
    </citation>
    <scope>NUCLEOTIDE SEQUENCE</scope>
    <source>
        <strain evidence="13">IPT5</strain>
    </source>
</reference>
<keyword evidence="10 11" id="KW-0472">Membrane</keyword>
<evidence type="ECO:0000313" key="14">
    <source>
        <dbReference type="Proteomes" id="UP000799423"/>
    </source>
</evidence>
<name>A0A6A7BIA9_9PLEO</name>
<comment type="cofactor">
    <cofactor evidence="1">
        <name>heme b</name>
        <dbReference type="ChEBI" id="CHEBI:60344"/>
    </cofactor>
</comment>